<evidence type="ECO:0000313" key="2">
    <source>
        <dbReference type="EMBL" id="KAH0537123.1"/>
    </source>
</evidence>
<keyword evidence="3" id="KW-1185">Reference proteome</keyword>
<comment type="caution">
    <text evidence="2">The sequence shown here is derived from an EMBL/GenBank/DDBJ whole genome shotgun (WGS) entry which is preliminary data.</text>
</comment>
<evidence type="ECO:0000256" key="1">
    <source>
        <dbReference type="SAM" id="MobiDB-lite"/>
    </source>
</evidence>
<name>A0A9P8I861_9PEZI</name>
<organism evidence="2 3">
    <name type="scientific">Glutinoglossum americanum</name>
    <dbReference type="NCBI Taxonomy" id="1670608"/>
    <lineage>
        <taxon>Eukaryota</taxon>
        <taxon>Fungi</taxon>
        <taxon>Dikarya</taxon>
        <taxon>Ascomycota</taxon>
        <taxon>Pezizomycotina</taxon>
        <taxon>Geoglossomycetes</taxon>
        <taxon>Geoglossales</taxon>
        <taxon>Geoglossaceae</taxon>
        <taxon>Glutinoglossum</taxon>
    </lineage>
</organism>
<dbReference type="EMBL" id="JAGHQL010000161">
    <property type="protein sequence ID" value="KAH0537123.1"/>
    <property type="molecule type" value="Genomic_DNA"/>
</dbReference>
<sequence>MSSSIPSSCIVALLGVQRSAWRMLCLCLPCNQGITNQRTLLQKAISSLAKWQQAYTHTVKTIMCGAPSSLEAVDSTAIPMLARLVKQMNQVISLLCYQVELSQLLPVPASPPSGPVEDSEDSEEEAGQEEEE</sequence>
<dbReference type="AlphaFoldDB" id="A0A9P8I861"/>
<reference evidence="2" key="1">
    <citation type="submission" date="2021-03" db="EMBL/GenBank/DDBJ databases">
        <title>Comparative genomics and phylogenomic investigation of the class Geoglossomycetes provide insights into ecological specialization and systematics.</title>
        <authorList>
            <person name="Melie T."/>
            <person name="Pirro S."/>
            <person name="Miller A.N."/>
            <person name="Quandt A."/>
        </authorList>
    </citation>
    <scope>NUCLEOTIDE SEQUENCE</scope>
    <source>
        <strain evidence="2">GBOQ0MN5Z8</strain>
    </source>
</reference>
<dbReference type="OrthoDB" id="3439230at2759"/>
<gene>
    <name evidence="2" type="ORF">FGG08_006056</name>
</gene>
<protein>
    <submittedName>
        <fullName evidence="2">Uncharacterized protein</fullName>
    </submittedName>
</protein>
<feature type="compositionally biased region" description="Acidic residues" evidence="1">
    <location>
        <begin position="117"/>
        <end position="132"/>
    </location>
</feature>
<evidence type="ECO:0000313" key="3">
    <source>
        <dbReference type="Proteomes" id="UP000698800"/>
    </source>
</evidence>
<proteinExistence type="predicted"/>
<feature type="region of interest" description="Disordered" evidence="1">
    <location>
        <begin position="108"/>
        <end position="132"/>
    </location>
</feature>
<dbReference type="Proteomes" id="UP000698800">
    <property type="component" value="Unassembled WGS sequence"/>
</dbReference>
<accession>A0A9P8I861</accession>